<dbReference type="InterPro" id="IPR054024">
    <property type="entry name" value="DUF6946"/>
</dbReference>
<name>A0A518CC89_9BACT</name>
<dbReference type="EMBL" id="CP036289">
    <property type="protein sequence ID" value="QDU76839.1"/>
    <property type="molecule type" value="Genomic_DNA"/>
</dbReference>
<evidence type="ECO:0000313" key="2">
    <source>
        <dbReference type="EMBL" id="QDU76839.1"/>
    </source>
</evidence>
<gene>
    <name evidence="2" type="ORF">Pan97_38960</name>
</gene>
<proteinExistence type="predicted"/>
<reference evidence="3" key="1">
    <citation type="submission" date="2019-02" db="EMBL/GenBank/DDBJ databases">
        <title>Deep-cultivation of Planctomycetes and their phenomic and genomic characterization uncovers novel biology.</title>
        <authorList>
            <person name="Wiegand S."/>
            <person name="Jogler M."/>
            <person name="Boedeker C."/>
            <person name="Pinto D."/>
            <person name="Vollmers J."/>
            <person name="Rivas-Marin E."/>
            <person name="Kohn T."/>
            <person name="Peeters S.H."/>
            <person name="Heuer A."/>
            <person name="Rast P."/>
            <person name="Oberbeckmann S."/>
            <person name="Bunk B."/>
            <person name="Jeske O."/>
            <person name="Meyerdierks A."/>
            <person name="Storesund J.E."/>
            <person name="Kallscheuer N."/>
            <person name="Luecker S."/>
            <person name="Lage O.M."/>
            <person name="Pohl T."/>
            <person name="Merkel B.J."/>
            <person name="Hornburger P."/>
            <person name="Mueller R.-W."/>
            <person name="Bruemmer F."/>
            <person name="Labrenz M."/>
            <person name="Spormann A.M."/>
            <person name="Op den Camp H."/>
            <person name="Overmann J."/>
            <person name="Amann R."/>
            <person name="Jetten M.S.M."/>
            <person name="Mascher T."/>
            <person name="Medema M.H."/>
            <person name="Devos D.P."/>
            <person name="Kaster A.-K."/>
            <person name="Ovreas L."/>
            <person name="Rohde M."/>
            <person name="Galperin M.Y."/>
            <person name="Jogler C."/>
        </authorList>
    </citation>
    <scope>NUCLEOTIDE SEQUENCE [LARGE SCALE GENOMIC DNA]</scope>
    <source>
        <strain evidence="3">Pan97</strain>
    </source>
</reference>
<dbReference type="AlphaFoldDB" id="A0A518CC89"/>
<dbReference type="Pfam" id="PF22187">
    <property type="entry name" value="DUF6946"/>
    <property type="match status" value="1"/>
</dbReference>
<dbReference type="Proteomes" id="UP000318626">
    <property type="component" value="Chromosome"/>
</dbReference>
<dbReference type="RefSeq" id="WP_144975267.1">
    <property type="nucleotide sequence ID" value="NZ_CP036289.1"/>
</dbReference>
<organism evidence="2 3">
    <name type="scientific">Bremerella volcania</name>
    <dbReference type="NCBI Taxonomy" id="2527984"/>
    <lineage>
        <taxon>Bacteria</taxon>
        <taxon>Pseudomonadati</taxon>
        <taxon>Planctomycetota</taxon>
        <taxon>Planctomycetia</taxon>
        <taxon>Pirellulales</taxon>
        <taxon>Pirellulaceae</taxon>
        <taxon>Bremerella</taxon>
    </lineage>
</organism>
<dbReference type="OrthoDB" id="1121315at2"/>
<feature type="domain" description="DUF6946" evidence="1">
    <location>
        <begin position="30"/>
        <end position="204"/>
    </location>
</feature>
<dbReference type="KEGG" id="bvo:Pan97_38960"/>
<accession>A0A518CC89</accession>
<keyword evidence="3" id="KW-1185">Reference proteome</keyword>
<protein>
    <recommendedName>
        <fullName evidence="1">DUF6946 domain-containing protein</fullName>
    </recommendedName>
</protein>
<evidence type="ECO:0000259" key="1">
    <source>
        <dbReference type="Pfam" id="PF22187"/>
    </source>
</evidence>
<evidence type="ECO:0000313" key="3">
    <source>
        <dbReference type="Proteomes" id="UP000318626"/>
    </source>
</evidence>
<sequence length="269" mass="29064">MIHVTGKTEQGASIVDLQSWFENAPPAGGAAQWKDYRSAKELARAWCDSGSMECPHELKEALNRDPATRGLTIEQAVAEMEIGFDEFRGGKRNADLALWGTASAGHRVAVTVEAKADESLGPTVQKQLDDAPIDRGSNIPTRVERLSCGIVGHSVDDEIKPLRYQLFHALAATAKLAKTKDATHGILMIHEFVSLTLDFDKFTENGNDLKKFIQAIPGWETATLKCGDLLPPIQLPGSESVPNDVLVSIGKIRTLIPLGLGGRGNTKST</sequence>